<evidence type="ECO:0000256" key="4">
    <source>
        <dbReference type="NCBIfam" id="TIGR00152"/>
    </source>
</evidence>
<dbReference type="GO" id="GO:0015937">
    <property type="term" value="P:coenzyme A biosynthetic process"/>
    <property type="evidence" value="ECO:0007669"/>
    <property type="project" value="UniProtKB-UniRule"/>
</dbReference>
<dbReference type="EMBL" id="CP042430">
    <property type="protein sequence ID" value="QEC49603.1"/>
    <property type="molecule type" value="Genomic_DNA"/>
</dbReference>
<sequence length="220" mass="23250">MAADPPHHVTSGGRTDNGAAAGVFRVPFVALTGGLGSGKSTACAALERLGAATISTDAVVHELYASATVRDAVVARWGPEVAPGGVVDRGAIARHVFAEPAEREWLEGLLWPLVGERVREFRAEQEGAHPAPKAAVVETPLLFEAGMDGLYDATIAVVADEDVRRERAAARGHEAVDERAARQLSQDEKAQRATFVVRNDGSVADLERRLSDVLATLGSR</sequence>
<comment type="subcellular location">
    <subcellularLocation>
        <location evidence="3">Cytoplasm</location>
    </subcellularLocation>
</comment>
<keyword evidence="2 3" id="KW-0067">ATP-binding</keyword>
<dbReference type="PANTHER" id="PTHR10695">
    <property type="entry name" value="DEPHOSPHO-COA KINASE-RELATED"/>
    <property type="match status" value="1"/>
</dbReference>
<dbReference type="NCBIfam" id="TIGR00152">
    <property type="entry name" value="dephospho-CoA kinase"/>
    <property type="match status" value="1"/>
</dbReference>
<organism evidence="5 6">
    <name type="scientific">Baekduia soli</name>
    <dbReference type="NCBI Taxonomy" id="496014"/>
    <lineage>
        <taxon>Bacteria</taxon>
        <taxon>Bacillati</taxon>
        <taxon>Actinomycetota</taxon>
        <taxon>Thermoleophilia</taxon>
        <taxon>Solirubrobacterales</taxon>
        <taxon>Baekduiaceae</taxon>
        <taxon>Baekduia</taxon>
    </lineage>
</organism>
<evidence type="ECO:0000256" key="1">
    <source>
        <dbReference type="ARBA" id="ARBA00022741"/>
    </source>
</evidence>
<dbReference type="GO" id="GO:0004140">
    <property type="term" value="F:dephospho-CoA kinase activity"/>
    <property type="evidence" value="ECO:0007669"/>
    <property type="project" value="UniProtKB-UniRule"/>
</dbReference>
<dbReference type="KEGG" id="bsol:FSW04_19860"/>
<dbReference type="GO" id="GO:0005737">
    <property type="term" value="C:cytoplasm"/>
    <property type="evidence" value="ECO:0007669"/>
    <property type="project" value="UniProtKB-SubCell"/>
</dbReference>
<gene>
    <name evidence="3 5" type="primary">coaE</name>
    <name evidence="5" type="ORF">FSW04_19860</name>
</gene>
<dbReference type="HAMAP" id="MF_00376">
    <property type="entry name" value="Dephospho_CoA_kinase"/>
    <property type="match status" value="1"/>
</dbReference>
<dbReference type="Proteomes" id="UP000321805">
    <property type="component" value="Chromosome"/>
</dbReference>
<dbReference type="PANTHER" id="PTHR10695:SF46">
    <property type="entry name" value="BIFUNCTIONAL COENZYME A SYNTHASE-RELATED"/>
    <property type="match status" value="1"/>
</dbReference>
<dbReference type="AlphaFoldDB" id="A0A5B8U8Y6"/>
<dbReference type="Gene3D" id="3.40.50.300">
    <property type="entry name" value="P-loop containing nucleotide triphosphate hydrolases"/>
    <property type="match status" value="1"/>
</dbReference>
<evidence type="ECO:0000256" key="3">
    <source>
        <dbReference type="HAMAP-Rule" id="MF_00376"/>
    </source>
</evidence>
<name>A0A5B8U8Y6_9ACTN</name>
<keyword evidence="6" id="KW-1185">Reference proteome</keyword>
<protein>
    <recommendedName>
        <fullName evidence="3 4">Dephospho-CoA kinase</fullName>
        <ecNumber evidence="3 4">2.7.1.24</ecNumber>
    </recommendedName>
    <alternativeName>
        <fullName evidence="3">Dephosphocoenzyme A kinase</fullName>
    </alternativeName>
</protein>
<dbReference type="OrthoDB" id="9812943at2"/>
<keyword evidence="3 5" id="KW-0418">Kinase</keyword>
<feature type="binding site" evidence="3">
    <location>
        <begin position="36"/>
        <end position="41"/>
    </location>
    <ligand>
        <name>ATP</name>
        <dbReference type="ChEBI" id="CHEBI:30616"/>
    </ligand>
</feature>
<keyword evidence="3" id="KW-0963">Cytoplasm</keyword>
<proteinExistence type="inferred from homology"/>
<dbReference type="CDD" id="cd02022">
    <property type="entry name" value="DPCK"/>
    <property type="match status" value="1"/>
</dbReference>
<comment type="function">
    <text evidence="3">Catalyzes the phosphorylation of the 3'-hydroxyl group of dephosphocoenzyme A to form coenzyme A.</text>
</comment>
<dbReference type="UniPathway" id="UPA00241">
    <property type="reaction ID" value="UER00356"/>
</dbReference>
<dbReference type="InterPro" id="IPR027417">
    <property type="entry name" value="P-loop_NTPase"/>
</dbReference>
<reference evidence="5 6" key="1">
    <citation type="journal article" date="2018" name="J. Microbiol.">
        <title>Baekduia soli gen. nov., sp. nov., a novel bacterium isolated from the soil of Baekdu Mountain and proposal of a novel family name, Baekduiaceae fam. nov.</title>
        <authorList>
            <person name="An D.S."/>
            <person name="Siddiqi M.Z."/>
            <person name="Kim K.H."/>
            <person name="Yu H.S."/>
            <person name="Im W.T."/>
        </authorList>
    </citation>
    <scope>NUCLEOTIDE SEQUENCE [LARGE SCALE GENOMIC DNA]</scope>
    <source>
        <strain evidence="5 6">BR7-21</strain>
    </source>
</reference>
<evidence type="ECO:0000313" key="6">
    <source>
        <dbReference type="Proteomes" id="UP000321805"/>
    </source>
</evidence>
<dbReference type="InterPro" id="IPR001977">
    <property type="entry name" value="Depp_CoAkinase"/>
</dbReference>
<accession>A0A5B8U8Y6</accession>
<comment type="pathway">
    <text evidence="3">Cofactor biosynthesis; coenzyme A biosynthesis; CoA from (R)-pantothenate: step 5/5.</text>
</comment>
<dbReference type="RefSeq" id="WP_146921968.1">
    <property type="nucleotide sequence ID" value="NZ_CP042430.1"/>
</dbReference>
<comment type="catalytic activity">
    <reaction evidence="3">
        <text>3'-dephospho-CoA + ATP = ADP + CoA + H(+)</text>
        <dbReference type="Rhea" id="RHEA:18245"/>
        <dbReference type="ChEBI" id="CHEBI:15378"/>
        <dbReference type="ChEBI" id="CHEBI:30616"/>
        <dbReference type="ChEBI" id="CHEBI:57287"/>
        <dbReference type="ChEBI" id="CHEBI:57328"/>
        <dbReference type="ChEBI" id="CHEBI:456216"/>
        <dbReference type="EC" id="2.7.1.24"/>
    </reaction>
</comment>
<keyword evidence="3 5" id="KW-0808">Transferase</keyword>
<dbReference type="GO" id="GO:0005524">
    <property type="term" value="F:ATP binding"/>
    <property type="evidence" value="ECO:0007669"/>
    <property type="project" value="UniProtKB-UniRule"/>
</dbReference>
<comment type="similarity">
    <text evidence="3">Belongs to the CoaE family.</text>
</comment>
<dbReference type="SUPFAM" id="SSF52540">
    <property type="entry name" value="P-loop containing nucleoside triphosphate hydrolases"/>
    <property type="match status" value="1"/>
</dbReference>
<dbReference type="Pfam" id="PF01121">
    <property type="entry name" value="CoaE"/>
    <property type="match status" value="1"/>
</dbReference>
<keyword evidence="1 3" id="KW-0547">Nucleotide-binding</keyword>
<evidence type="ECO:0000256" key="2">
    <source>
        <dbReference type="ARBA" id="ARBA00022840"/>
    </source>
</evidence>
<keyword evidence="3" id="KW-0173">Coenzyme A biosynthesis</keyword>
<dbReference type="EC" id="2.7.1.24" evidence="3 4"/>
<dbReference type="PROSITE" id="PS51219">
    <property type="entry name" value="DPCK"/>
    <property type="match status" value="1"/>
</dbReference>
<evidence type="ECO:0000313" key="5">
    <source>
        <dbReference type="EMBL" id="QEC49603.1"/>
    </source>
</evidence>